<reference evidence="1 2" key="1">
    <citation type="submission" date="2019-07" db="EMBL/GenBank/DDBJ databases">
        <title>Genomes of Cafeteria roenbergensis.</title>
        <authorList>
            <person name="Fischer M.G."/>
            <person name="Hackl T."/>
            <person name="Roman M."/>
        </authorList>
    </citation>
    <scope>NUCLEOTIDE SEQUENCE [LARGE SCALE GENOMIC DNA]</scope>
    <source>
        <strain evidence="1 2">BVI</strain>
    </source>
</reference>
<evidence type="ECO:0000313" key="1">
    <source>
        <dbReference type="EMBL" id="KAA0153382.1"/>
    </source>
</evidence>
<comment type="caution">
    <text evidence="1">The sequence shown here is derived from an EMBL/GenBank/DDBJ whole genome shotgun (WGS) entry which is preliminary data.</text>
</comment>
<protein>
    <submittedName>
        <fullName evidence="1">Uncharacterized protein</fullName>
    </submittedName>
</protein>
<dbReference type="AlphaFoldDB" id="A0A5A8CJX8"/>
<proteinExistence type="predicted"/>
<sequence>MVVMRGAVALVVDRALAFEGNVGIRPERVRLATLRAGAVVGMDAALRPRGWLADVLAWPEELDAAAEASAGALSAPRDAITGAVEGGGVPGPIRESQLPVGAGSASLDCILLEIPRAAIEGVCGEPLLVRAQRVAPDLFAEELGRLA</sequence>
<keyword evidence="2" id="KW-1185">Reference proteome</keyword>
<evidence type="ECO:0000313" key="2">
    <source>
        <dbReference type="Proteomes" id="UP000323011"/>
    </source>
</evidence>
<dbReference type="EMBL" id="VLTN01000016">
    <property type="protein sequence ID" value="KAA0153382.1"/>
    <property type="molecule type" value="Genomic_DNA"/>
</dbReference>
<gene>
    <name evidence="1" type="ORF">FNF29_03199</name>
</gene>
<dbReference type="Proteomes" id="UP000323011">
    <property type="component" value="Unassembled WGS sequence"/>
</dbReference>
<organism evidence="1 2">
    <name type="scientific">Cafeteria roenbergensis</name>
    <name type="common">Marine flagellate</name>
    <dbReference type="NCBI Taxonomy" id="33653"/>
    <lineage>
        <taxon>Eukaryota</taxon>
        <taxon>Sar</taxon>
        <taxon>Stramenopiles</taxon>
        <taxon>Bigyra</taxon>
        <taxon>Opalozoa</taxon>
        <taxon>Bicosoecida</taxon>
        <taxon>Cafeteriaceae</taxon>
        <taxon>Cafeteria</taxon>
    </lineage>
</organism>
<name>A0A5A8CJX8_CAFRO</name>
<accession>A0A5A8CJX8</accession>